<feature type="domain" description="IPT/TIG" evidence="1">
    <location>
        <begin position="116"/>
        <end position="181"/>
    </location>
</feature>
<dbReference type="Proteomes" id="UP000182229">
    <property type="component" value="Unassembled WGS sequence"/>
</dbReference>
<dbReference type="InterPro" id="IPR002909">
    <property type="entry name" value="IPT_dom"/>
</dbReference>
<organism evidence="3 4">
    <name type="scientific">Cystobacter ferrugineus</name>
    <dbReference type="NCBI Taxonomy" id="83449"/>
    <lineage>
        <taxon>Bacteria</taxon>
        <taxon>Pseudomonadati</taxon>
        <taxon>Myxococcota</taxon>
        <taxon>Myxococcia</taxon>
        <taxon>Myxococcales</taxon>
        <taxon>Cystobacterineae</taxon>
        <taxon>Archangiaceae</taxon>
        <taxon>Cystobacter</taxon>
    </lineage>
</organism>
<dbReference type="AlphaFoldDB" id="A0A1L9B0K8"/>
<dbReference type="SUPFAM" id="SSF81296">
    <property type="entry name" value="E set domains"/>
    <property type="match status" value="1"/>
</dbReference>
<dbReference type="STRING" id="83449.BON30_37725"/>
<evidence type="ECO:0000313" key="4">
    <source>
        <dbReference type="Proteomes" id="UP000182229"/>
    </source>
</evidence>
<dbReference type="RefSeq" id="WP_071903365.1">
    <property type="nucleotide sequence ID" value="NZ_MPIN01000013.1"/>
</dbReference>
<dbReference type="Gene3D" id="2.60.40.10">
    <property type="entry name" value="Immunoglobulins"/>
    <property type="match status" value="1"/>
</dbReference>
<dbReference type="InterPro" id="IPR014756">
    <property type="entry name" value="Ig_E-set"/>
</dbReference>
<dbReference type="EMBL" id="MPIN01000013">
    <property type="protein sequence ID" value="OJH35790.1"/>
    <property type="molecule type" value="Genomic_DNA"/>
</dbReference>
<comment type="caution">
    <text evidence="3">The sequence shown here is derived from an EMBL/GenBank/DDBJ whole genome shotgun (WGS) entry which is preliminary data.</text>
</comment>
<sequence length="406" mass="42340">MCSYGLASPIWNVGNTMAVDFTAGATQSTSGTSIVPVDFYLSTTNTVTSSSILLKRSTKVSVTSPGPYCSSMAHDTLSLPATTNGSCFALGNYYVIAKTGTSQLYAHELIQAEGHPSLTGFSPQTAPEGGLVTLTGTDFTSQTYVLFNGVAAARSIVNATTLVAQVPAGATTGRIRVGKSGSTTTFCNLPQTSGTDFIVDPYCLSSANYAGYGAIDYVASSEFTNNTIGLGSCPNYTNDTQYVVSATAGQVGKQIDIQFGSCGEANYEKLFKMYVDWNGDNDFADAGELLIDEPSVSSDVLYTITFSIPTTVLPGTKRVRFITALYDGSTVTSPASVSSCGVYGFGETEDYLLQIAPAPGFTPAAVSSEMPRAELSIARGAEEPTVRLQADAASAPAPRLTLPGLP</sequence>
<reference evidence="4" key="1">
    <citation type="submission" date="2016-11" db="EMBL/GenBank/DDBJ databases">
        <authorList>
            <person name="Shukria A."/>
            <person name="Stevens D.C."/>
        </authorList>
    </citation>
    <scope>NUCLEOTIDE SEQUENCE [LARGE SCALE GENOMIC DNA]</scope>
    <source>
        <strain evidence="4">Cbfe23</strain>
    </source>
</reference>
<dbReference type="InterPro" id="IPR045474">
    <property type="entry name" value="GEVED"/>
</dbReference>
<keyword evidence="4" id="KW-1185">Reference proteome</keyword>
<reference evidence="3 4" key="2">
    <citation type="submission" date="2016-12" db="EMBL/GenBank/DDBJ databases">
        <title>Draft Genome Sequence of Cystobacter ferrugineus Strain Cbfe23.</title>
        <authorList>
            <person name="Akbar S."/>
            <person name="Dowd S.E."/>
            <person name="Stevens D.C."/>
        </authorList>
    </citation>
    <scope>NUCLEOTIDE SEQUENCE [LARGE SCALE GENOMIC DNA]</scope>
    <source>
        <strain evidence="3 4">Cbfe23</strain>
    </source>
</reference>
<proteinExistence type="predicted"/>
<feature type="domain" description="GEVED" evidence="2">
    <location>
        <begin position="271"/>
        <end position="353"/>
    </location>
</feature>
<dbReference type="InterPro" id="IPR013783">
    <property type="entry name" value="Ig-like_fold"/>
</dbReference>
<accession>A0A1L9B0K8</accession>
<dbReference type="Pfam" id="PF20009">
    <property type="entry name" value="GEVED"/>
    <property type="match status" value="1"/>
</dbReference>
<name>A0A1L9B0K8_9BACT</name>
<gene>
    <name evidence="3" type="ORF">BON30_37725</name>
</gene>
<dbReference type="Pfam" id="PF01833">
    <property type="entry name" value="TIG"/>
    <property type="match status" value="1"/>
</dbReference>
<evidence type="ECO:0000259" key="2">
    <source>
        <dbReference type="Pfam" id="PF20009"/>
    </source>
</evidence>
<protein>
    <recommendedName>
        <fullName evidence="5">IPT/TIG domain-containing protein</fullName>
    </recommendedName>
</protein>
<evidence type="ECO:0008006" key="5">
    <source>
        <dbReference type="Google" id="ProtNLM"/>
    </source>
</evidence>
<evidence type="ECO:0000313" key="3">
    <source>
        <dbReference type="EMBL" id="OJH35790.1"/>
    </source>
</evidence>
<evidence type="ECO:0000259" key="1">
    <source>
        <dbReference type="Pfam" id="PF01833"/>
    </source>
</evidence>